<dbReference type="RefSeq" id="WP_006784216.1">
    <property type="nucleotide sequence ID" value="NZ_CABJBH010000005.1"/>
</dbReference>
<dbReference type="GO" id="GO:0016758">
    <property type="term" value="F:hexosyltransferase activity"/>
    <property type="evidence" value="ECO:0007669"/>
    <property type="project" value="UniProtKB-ARBA"/>
</dbReference>
<proteinExistence type="predicted"/>
<dbReference type="Gene3D" id="3.90.550.10">
    <property type="entry name" value="Spore Coat Polysaccharide Biosynthesis Protein SpsA, Chain A"/>
    <property type="match status" value="1"/>
</dbReference>
<reference evidence="2 3" key="1">
    <citation type="journal article" date="2019" name="Nat. Med.">
        <title>A library of human gut bacterial isolates paired with longitudinal multiomics data enables mechanistic microbiome research.</title>
        <authorList>
            <person name="Poyet M."/>
            <person name="Groussin M."/>
            <person name="Gibbons S.M."/>
            <person name="Avila-Pacheco J."/>
            <person name="Jiang X."/>
            <person name="Kearney S.M."/>
            <person name="Perrotta A.R."/>
            <person name="Berdy B."/>
            <person name="Zhao S."/>
            <person name="Lieberman T.D."/>
            <person name="Swanson P.K."/>
            <person name="Smith M."/>
            <person name="Roesemann S."/>
            <person name="Alexander J.E."/>
            <person name="Rich S.A."/>
            <person name="Livny J."/>
            <person name="Vlamakis H."/>
            <person name="Clish C."/>
            <person name="Bullock K."/>
            <person name="Deik A."/>
            <person name="Scott J."/>
            <person name="Pierce K.A."/>
            <person name="Xavier R.J."/>
            <person name="Alm E.J."/>
        </authorList>
    </citation>
    <scope>NUCLEOTIDE SEQUENCE [LARGE SCALE GENOMIC DNA]</scope>
    <source>
        <strain evidence="2 3">BIOML-A198</strain>
    </source>
</reference>
<dbReference type="OrthoDB" id="396512at2"/>
<evidence type="ECO:0000313" key="3">
    <source>
        <dbReference type="Proteomes" id="UP000487649"/>
    </source>
</evidence>
<dbReference type="InterPro" id="IPR001173">
    <property type="entry name" value="Glyco_trans_2-like"/>
</dbReference>
<dbReference type="Proteomes" id="UP000487649">
    <property type="component" value="Unassembled WGS sequence"/>
</dbReference>
<dbReference type="GeneID" id="60057278"/>
<evidence type="ECO:0000259" key="1">
    <source>
        <dbReference type="Pfam" id="PF00535"/>
    </source>
</evidence>
<dbReference type="InterPro" id="IPR029044">
    <property type="entry name" value="Nucleotide-diphossugar_trans"/>
</dbReference>
<dbReference type="AlphaFoldDB" id="A0A9X4XDI4"/>
<dbReference type="PANTHER" id="PTHR22916:SF3">
    <property type="entry name" value="UDP-GLCNAC:BETAGAL BETA-1,3-N-ACETYLGLUCOSAMINYLTRANSFERASE-LIKE PROTEIN 1"/>
    <property type="match status" value="1"/>
</dbReference>
<dbReference type="SUPFAM" id="SSF53448">
    <property type="entry name" value="Nucleotide-diphospho-sugar transferases"/>
    <property type="match status" value="1"/>
</dbReference>
<sequence>MSQISVIIPAYNVAKYIDKCFKSLVTQTFKDFEVIVINDGSTDETLTLIREWEQKDSRFKVMDKQNEGVGKTRNLGLSLSSAPYVIFIDPDDYLHEEMLEKLYEGIRLSDASVAICEYYDCYEDSSEQFAISLPKFESETIDLMNHKEILFKINPAPWNKLIKKEILTANQLLFPTNYRSEDLAFTLMLLAHCEKIAMINQPLYYYLANRLNNVSSAYDERILHTLLALEASINYYKKLNKFKTFEDELEMVCINQALYELQKVIHIKDSSLALKIMNEFYDYLQQEFKGWTNNKYYQQQKANQSIKEKLRASIYESKMTLKLFYKFKS</sequence>
<feature type="domain" description="Glycosyltransferase 2-like" evidence="1">
    <location>
        <begin position="5"/>
        <end position="140"/>
    </location>
</feature>
<comment type="caution">
    <text evidence="2">The sequence shown here is derived from an EMBL/GenBank/DDBJ whole genome shotgun (WGS) entry which is preliminary data.</text>
</comment>
<name>A0A9X4XDI4_9FIRM</name>
<dbReference type="EMBL" id="WMQE01000014">
    <property type="protein sequence ID" value="MTK21294.1"/>
    <property type="molecule type" value="Genomic_DNA"/>
</dbReference>
<dbReference type="CDD" id="cd00761">
    <property type="entry name" value="Glyco_tranf_GTA_type"/>
    <property type="match status" value="1"/>
</dbReference>
<gene>
    <name evidence="2" type="ORF">GMA92_07660</name>
</gene>
<organism evidence="2 3">
    <name type="scientific">Turicibacter sanguinis</name>
    <dbReference type="NCBI Taxonomy" id="154288"/>
    <lineage>
        <taxon>Bacteria</taxon>
        <taxon>Bacillati</taxon>
        <taxon>Bacillota</taxon>
        <taxon>Erysipelotrichia</taxon>
        <taxon>Erysipelotrichales</taxon>
        <taxon>Turicibacteraceae</taxon>
        <taxon>Turicibacter</taxon>
    </lineage>
</organism>
<protein>
    <submittedName>
        <fullName evidence="2">Glycosyltransferase</fullName>
    </submittedName>
</protein>
<dbReference type="PANTHER" id="PTHR22916">
    <property type="entry name" value="GLYCOSYLTRANSFERASE"/>
    <property type="match status" value="1"/>
</dbReference>
<accession>A0A9X4XDI4</accession>
<dbReference type="Pfam" id="PF00535">
    <property type="entry name" value="Glycos_transf_2"/>
    <property type="match status" value="1"/>
</dbReference>
<evidence type="ECO:0000313" key="2">
    <source>
        <dbReference type="EMBL" id="MTK21294.1"/>
    </source>
</evidence>